<accession>A0A6G0YD29</accession>
<dbReference type="GO" id="GO:0005634">
    <property type="term" value="C:nucleus"/>
    <property type="evidence" value="ECO:0007669"/>
    <property type="project" value="UniProtKB-SubCell"/>
</dbReference>
<dbReference type="Gene3D" id="1.20.930.10">
    <property type="entry name" value="Conserved domain common to transcription factors TFIIS, elongin A, CRSP70"/>
    <property type="match status" value="1"/>
</dbReference>
<sequence length="91" mass="10730">MHLLMKCMYKLSRLPITFQNLETTGIGRVVNNLRKYKGSIGESAKTLIIQWKTVVKIEETENFYKRDDNSDEENLEVSSPRDNEEFIFKKE</sequence>
<comment type="subcellular location">
    <subcellularLocation>
        <location evidence="1">Nucleus</location>
    </subcellularLocation>
</comment>
<dbReference type="OrthoDB" id="21513at2759"/>
<dbReference type="InterPro" id="IPR035441">
    <property type="entry name" value="TFIIS/LEDGF_dom_sf"/>
</dbReference>
<keyword evidence="1" id="KW-0539">Nucleus</keyword>
<evidence type="ECO:0000256" key="2">
    <source>
        <dbReference type="SAM" id="MobiDB-lite"/>
    </source>
</evidence>
<dbReference type="InterPro" id="IPR051870">
    <property type="entry name" value="Elongin-A_domain"/>
</dbReference>
<feature type="compositionally biased region" description="Basic and acidic residues" evidence="2">
    <location>
        <begin position="79"/>
        <end position="91"/>
    </location>
</feature>
<keyword evidence="4" id="KW-0648">Protein biosynthesis</keyword>
<dbReference type="PANTHER" id="PTHR15141">
    <property type="entry name" value="TRANSCRIPTION ELONGATION FACTOR B POLYPEPTIDE 3"/>
    <property type="match status" value="1"/>
</dbReference>
<dbReference type="PANTHER" id="PTHR15141:SF76">
    <property type="entry name" value="TRANSCRIPTION ELONGATION FACTOR B POLYPEPTIDE 3"/>
    <property type="match status" value="1"/>
</dbReference>
<gene>
    <name evidence="4" type="ORF">FWK35_00013401</name>
</gene>
<protein>
    <submittedName>
        <fullName evidence="4">Transcription elongation factor B polypeptide 3-like isoform X1</fullName>
    </submittedName>
</protein>
<dbReference type="GO" id="GO:0003746">
    <property type="term" value="F:translation elongation factor activity"/>
    <property type="evidence" value="ECO:0007669"/>
    <property type="project" value="UniProtKB-KW"/>
</dbReference>
<dbReference type="Pfam" id="PF08711">
    <property type="entry name" value="Med26"/>
    <property type="match status" value="1"/>
</dbReference>
<comment type="caution">
    <text evidence="4">The sequence shown here is derived from an EMBL/GenBank/DDBJ whole genome shotgun (WGS) entry which is preliminary data.</text>
</comment>
<dbReference type="InterPro" id="IPR017923">
    <property type="entry name" value="TFIIS_N"/>
</dbReference>
<evidence type="ECO:0000256" key="1">
    <source>
        <dbReference type="PROSITE-ProRule" id="PRU00649"/>
    </source>
</evidence>
<feature type="domain" description="TFIIS N-terminal" evidence="3">
    <location>
        <begin position="1"/>
        <end position="58"/>
    </location>
</feature>
<feature type="region of interest" description="Disordered" evidence="2">
    <location>
        <begin position="68"/>
        <end position="91"/>
    </location>
</feature>
<evidence type="ECO:0000313" key="4">
    <source>
        <dbReference type="EMBL" id="KAF0753531.1"/>
    </source>
</evidence>
<dbReference type="Proteomes" id="UP000478052">
    <property type="component" value="Unassembled WGS sequence"/>
</dbReference>
<proteinExistence type="predicted"/>
<dbReference type="AlphaFoldDB" id="A0A6G0YD29"/>
<evidence type="ECO:0000259" key="3">
    <source>
        <dbReference type="PROSITE" id="PS51319"/>
    </source>
</evidence>
<keyword evidence="4" id="KW-0251">Elongation factor</keyword>
<keyword evidence="5" id="KW-1185">Reference proteome</keyword>
<dbReference type="SUPFAM" id="SSF47676">
    <property type="entry name" value="Conserved domain common to transcription factors TFIIS, elongin A, CRSP70"/>
    <property type="match status" value="1"/>
</dbReference>
<dbReference type="EMBL" id="VUJU01004704">
    <property type="protein sequence ID" value="KAF0753531.1"/>
    <property type="molecule type" value="Genomic_DNA"/>
</dbReference>
<reference evidence="4 5" key="1">
    <citation type="submission" date="2019-08" db="EMBL/GenBank/DDBJ databases">
        <title>Whole genome of Aphis craccivora.</title>
        <authorList>
            <person name="Voronova N.V."/>
            <person name="Shulinski R.S."/>
            <person name="Bandarenka Y.V."/>
            <person name="Zhorov D.G."/>
            <person name="Warner D."/>
        </authorList>
    </citation>
    <scope>NUCLEOTIDE SEQUENCE [LARGE SCALE GENOMIC DNA]</scope>
    <source>
        <strain evidence="4">180601</strain>
        <tissue evidence="4">Whole Body</tissue>
    </source>
</reference>
<dbReference type="PROSITE" id="PS51319">
    <property type="entry name" value="TFIIS_N"/>
    <property type="match status" value="1"/>
</dbReference>
<name>A0A6G0YD29_APHCR</name>
<organism evidence="4 5">
    <name type="scientific">Aphis craccivora</name>
    <name type="common">Cowpea aphid</name>
    <dbReference type="NCBI Taxonomy" id="307492"/>
    <lineage>
        <taxon>Eukaryota</taxon>
        <taxon>Metazoa</taxon>
        <taxon>Ecdysozoa</taxon>
        <taxon>Arthropoda</taxon>
        <taxon>Hexapoda</taxon>
        <taxon>Insecta</taxon>
        <taxon>Pterygota</taxon>
        <taxon>Neoptera</taxon>
        <taxon>Paraneoptera</taxon>
        <taxon>Hemiptera</taxon>
        <taxon>Sternorrhyncha</taxon>
        <taxon>Aphidomorpha</taxon>
        <taxon>Aphidoidea</taxon>
        <taxon>Aphididae</taxon>
        <taxon>Aphidini</taxon>
        <taxon>Aphis</taxon>
        <taxon>Aphis</taxon>
    </lineage>
</organism>
<evidence type="ECO:0000313" key="5">
    <source>
        <dbReference type="Proteomes" id="UP000478052"/>
    </source>
</evidence>